<gene>
    <name evidence="2" type="ORF">S12H4_29021</name>
</gene>
<feature type="region of interest" description="Disordered" evidence="1">
    <location>
        <begin position="95"/>
        <end position="126"/>
    </location>
</feature>
<comment type="caution">
    <text evidence="2">The sequence shown here is derived from an EMBL/GenBank/DDBJ whole genome shotgun (WGS) entry which is preliminary data.</text>
</comment>
<organism evidence="2">
    <name type="scientific">marine sediment metagenome</name>
    <dbReference type="NCBI Taxonomy" id="412755"/>
    <lineage>
        <taxon>unclassified sequences</taxon>
        <taxon>metagenomes</taxon>
        <taxon>ecological metagenomes</taxon>
    </lineage>
</organism>
<feature type="non-terminal residue" evidence="2">
    <location>
        <position position="1"/>
    </location>
</feature>
<evidence type="ECO:0000313" key="2">
    <source>
        <dbReference type="EMBL" id="GAI94153.1"/>
    </source>
</evidence>
<dbReference type="EMBL" id="BARW01016704">
    <property type="protein sequence ID" value="GAI94153.1"/>
    <property type="molecule type" value="Genomic_DNA"/>
</dbReference>
<sequence>TGYINANRKGDIVVEAKIMELAVALDEVELLSRLVDAEIERRCQAIDDIIQRAYDVVPAKHTDKAIAEVKAAILVLVHSDLAALERKLACVEPKLEVKPEPEPEVKPEPEPEPKPEPGKEPAKSKA</sequence>
<evidence type="ECO:0000256" key="1">
    <source>
        <dbReference type="SAM" id="MobiDB-lite"/>
    </source>
</evidence>
<name>X1SMI4_9ZZZZ</name>
<reference evidence="2" key="1">
    <citation type="journal article" date="2014" name="Front. Microbiol.">
        <title>High frequency of phylogenetically diverse reductive dehalogenase-homologous genes in deep subseafloor sedimentary metagenomes.</title>
        <authorList>
            <person name="Kawai M."/>
            <person name="Futagami T."/>
            <person name="Toyoda A."/>
            <person name="Takaki Y."/>
            <person name="Nishi S."/>
            <person name="Hori S."/>
            <person name="Arai W."/>
            <person name="Tsubouchi T."/>
            <person name="Morono Y."/>
            <person name="Uchiyama I."/>
            <person name="Ito T."/>
            <person name="Fujiyama A."/>
            <person name="Inagaki F."/>
            <person name="Takami H."/>
        </authorList>
    </citation>
    <scope>NUCLEOTIDE SEQUENCE</scope>
    <source>
        <strain evidence="2">Expedition CK06-06</strain>
    </source>
</reference>
<protein>
    <submittedName>
        <fullName evidence="2">Uncharacterized protein</fullName>
    </submittedName>
</protein>
<proteinExistence type="predicted"/>
<accession>X1SMI4</accession>
<dbReference type="AlphaFoldDB" id="X1SMI4"/>